<keyword evidence="5" id="KW-0812">Transmembrane</keyword>
<keyword evidence="13" id="KW-0675">Receptor</keyword>
<evidence type="ECO:0000313" key="13">
    <source>
        <dbReference type="EMBL" id="PCE42858.1"/>
    </source>
</evidence>
<feature type="chain" id="PRO_5012856377" evidence="11">
    <location>
        <begin position="22"/>
        <end position="296"/>
    </location>
</feature>
<keyword evidence="14" id="KW-1185">Reference proteome</keyword>
<feature type="signal peptide" evidence="11">
    <location>
        <begin position="1"/>
        <end position="21"/>
    </location>
</feature>
<sequence>MRPIRRWAMLGLAMMPAPALAVPDMPMPSNWLGLRVRPFSVAELIGQPRPDGDTEARSPALGAAPEGARLISFAHGSIDQPAAALLLRDAPRFSRLPGKQVEDYEIGLRSALASDAIALQAGLSYNKFRNLQTSIRQGGRLMTAAAGKAKVYGIEGLARWSASDRLSLFATYAWRGGRLKNRVRDGRKFRLSPDRSTAVGAVLLMPAGVGRIAFTPSLAWRSAIGLGADMAGQGSAVLVNAQLGYSLSNGFEIEALATNLLNRQNRPTAADNGQSLIADEPRVLGLRARLRFGQGG</sequence>
<name>A0A2A4FXC3_9SPHN</name>
<dbReference type="GO" id="GO:0009279">
    <property type="term" value="C:cell outer membrane"/>
    <property type="evidence" value="ECO:0007669"/>
    <property type="project" value="UniProtKB-SubCell"/>
</dbReference>
<dbReference type="OrthoDB" id="7583174at2"/>
<comment type="caution">
    <text evidence="13">The sequence shown here is derived from an EMBL/GenBank/DDBJ whole genome shotgun (WGS) entry which is preliminary data.</text>
</comment>
<evidence type="ECO:0000256" key="4">
    <source>
        <dbReference type="ARBA" id="ARBA00022496"/>
    </source>
</evidence>
<keyword evidence="6" id="KW-0408">Iron</keyword>
<dbReference type="EMBL" id="NWUF01000006">
    <property type="protein sequence ID" value="PCE42858.1"/>
    <property type="molecule type" value="Genomic_DNA"/>
</dbReference>
<dbReference type="GO" id="GO:0006826">
    <property type="term" value="P:iron ion transport"/>
    <property type="evidence" value="ECO:0007669"/>
    <property type="project" value="UniProtKB-KW"/>
</dbReference>
<dbReference type="PANTHER" id="PTHR32552">
    <property type="entry name" value="FERRICHROME IRON RECEPTOR-RELATED"/>
    <property type="match status" value="1"/>
</dbReference>
<keyword evidence="8" id="KW-0798">TonB box</keyword>
<protein>
    <submittedName>
        <fullName evidence="13">TonB-dependent receptor</fullName>
    </submittedName>
</protein>
<keyword evidence="10" id="KW-0998">Cell outer membrane</keyword>
<dbReference type="KEGG" id="rdi:CMV14_04390"/>
<keyword evidence="7" id="KW-0406">Ion transport</keyword>
<evidence type="ECO:0000256" key="6">
    <source>
        <dbReference type="ARBA" id="ARBA00023004"/>
    </source>
</evidence>
<dbReference type="InterPro" id="IPR039426">
    <property type="entry name" value="TonB-dep_rcpt-like"/>
</dbReference>
<dbReference type="RefSeq" id="WP_066959426.1">
    <property type="nucleotide sequence ID" value="NZ_CP023449.1"/>
</dbReference>
<evidence type="ECO:0000256" key="3">
    <source>
        <dbReference type="ARBA" id="ARBA00022452"/>
    </source>
</evidence>
<keyword evidence="9" id="KW-0472">Membrane</keyword>
<proteinExistence type="predicted"/>
<evidence type="ECO:0000256" key="1">
    <source>
        <dbReference type="ARBA" id="ARBA00004571"/>
    </source>
</evidence>
<dbReference type="InterPro" id="IPR036942">
    <property type="entry name" value="Beta-barrel_TonB_sf"/>
</dbReference>
<evidence type="ECO:0000256" key="5">
    <source>
        <dbReference type="ARBA" id="ARBA00022692"/>
    </source>
</evidence>
<evidence type="ECO:0000256" key="11">
    <source>
        <dbReference type="SAM" id="SignalP"/>
    </source>
</evidence>
<keyword evidence="2" id="KW-0813">Transport</keyword>
<organism evidence="13 14">
    <name type="scientific">Rhizorhabdus dicambivorans</name>
    <dbReference type="NCBI Taxonomy" id="1850238"/>
    <lineage>
        <taxon>Bacteria</taxon>
        <taxon>Pseudomonadati</taxon>
        <taxon>Pseudomonadota</taxon>
        <taxon>Alphaproteobacteria</taxon>
        <taxon>Sphingomonadales</taxon>
        <taxon>Sphingomonadaceae</taxon>
        <taxon>Rhizorhabdus</taxon>
    </lineage>
</organism>
<accession>A0A2A4FXC3</accession>
<dbReference type="SUPFAM" id="SSF56935">
    <property type="entry name" value="Porins"/>
    <property type="match status" value="1"/>
</dbReference>
<keyword evidence="4" id="KW-0410">Iron transport</keyword>
<reference evidence="13 14" key="1">
    <citation type="submission" date="2017-09" db="EMBL/GenBank/DDBJ databases">
        <title>The Catabolism of 3,6-Dichlorosalicylic acid is Initiated by the Cytochrome P450 Monooxygenase DsmABC in Rhizorhabdus dicambivorans Ndbn-20.</title>
        <authorList>
            <person name="Na L."/>
        </authorList>
    </citation>
    <scope>NUCLEOTIDE SEQUENCE [LARGE SCALE GENOMIC DNA]</scope>
    <source>
        <strain evidence="13 14">Ndbn-20m</strain>
    </source>
</reference>
<evidence type="ECO:0000256" key="7">
    <source>
        <dbReference type="ARBA" id="ARBA00023065"/>
    </source>
</evidence>
<gene>
    <name evidence="13" type="ORF">COO09_08525</name>
</gene>
<evidence type="ECO:0000256" key="2">
    <source>
        <dbReference type="ARBA" id="ARBA00022448"/>
    </source>
</evidence>
<evidence type="ECO:0000256" key="10">
    <source>
        <dbReference type="ARBA" id="ARBA00023237"/>
    </source>
</evidence>
<dbReference type="PANTHER" id="PTHR32552:SF81">
    <property type="entry name" value="TONB-DEPENDENT OUTER MEMBRANE RECEPTOR"/>
    <property type="match status" value="1"/>
</dbReference>
<keyword evidence="3" id="KW-1134">Transmembrane beta strand</keyword>
<dbReference type="InterPro" id="IPR000531">
    <property type="entry name" value="Beta-barrel_TonB"/>
</dbReference>
<evidence type="ECO:0000313" key="14">
    <source>
        <dbReference type="Proteomes" id="UP000218934"/>
    </source>
</evidence>
<evidence type="ECO:0000259" key="12">
    <source>
        <dbReference type="Pfam" id="PF00593"/>
    </source>
</evidence>
<feature type="domain" description="TonB-dependent receptor-like beta-barrel" evidence="12">
    <location>
        <begin position="104"/>
        <end position="260"/>
    </location>
</feature>
<evidence type="ECO:0000256" key="9">
    <source>
        <dbReference type="ARBA" id="ARBA00023136"/>
    </source>
</evidence>
<evidence type="ECO:0000256" key="8">
    <source>
        <dbReference type="ARBA" id="ARBA00023077"/>
    </source>
</evidence>
<dbReference type="AlphaFoldDB" id="A0A2A4FXC3"/>
<dbReference type="Gene3D" id="2.40.170.20">
    <property type="entry name" value="TonB-dependent receptor, beta-barrel domain"/>
    <property type="match status" value="1"/>
</dbReference>
<keyword evidence="11" id="KW-0732">Signal</keyword>
<dbReference type="Pfam" id="PF00593">
    <property type="entry name" value="TonB_dep_Rec_b-barrel"/>
    <property type="match status" value="1"/>
</dbReference>
<comment type="subcellular location">
    <subcellularLocation>
        <location evidence="1">Cell outer membrane</location>
        <topology evidence="1">Multi-pass membrane protein</topology>
    </subcellularLocation>
</comment>
<dbReference type="Proteomes" id="UP000218934">
    <property type="component" value="Unassembled WGS sequence"/>
</dbReference>